<dbReference type="Pfam" id="PF12937">
    <property type="entry name" value="F-box-like"/>
    <property type="match status" value="1"/>
</dbReference>
<feature type="domain" description="F-box" evidence="2">
    <location>
        <begin position="91"/>
        <end position="141"/>
    </location>
</feature>
<name>A0AAW0G2X1_9APHY</name>
<organism evidence="3 4">
    <name type="scientific">Cerrena zonata</name>
    <dbReference type="NCBI Taxonomy" id="2478898"/>
    <lineage>
        <taxon>Eukaryota</taxon>
        <taxon>Fungi</taxon>
        <taxon>Dikarya</taxon>
        <taxon>Basidiomycota</taxon>
        <taxon>Agaricomycotina</taxon>
        <taxon>Agaricomycetes</taxon>
        <taxon>Polyporales</taxon>
        <taxon>Cerrenaceae</taxon>
        <taxon>Cerrena</taxon>
    </lineage>
</organism>
<dbReference type="Gene3D" id="1.20.1280.50">
    <property type="match status" value="1"/>
</dbReference>
<evidence type="ECO:0000313" key="4">
    <source>
        <dbReference type="Proteomes" id="UP001385951"/>
    </source>
</evidence>
<dbReference type="Proteomes" id="UP001385951">
    <property type="component" value="Unassembled WGS sequence"/>
</dbReference>
<protein>
    <recommendedName>
        <fullName evidence="2">F-box domain-containing protein</fullName>
    </recommendedName>
</protein>
<sequence>MSLLQDVLRTQTLDSLDKKLGHASLNNHINGHDREDDDDELINVVSLPGSPGSRSRPASRPSSRATSPTRTSARPLRGPLHFSGQTPRIPLDPLKAFPTDVSQKIFGHLRIRDLAKCSRVSRKWNKSQTLNYVWFQHYRKENFHDESLPPGKWTKRESKQNWRTTYLGTIPTRSPPTGFMTPSSLPRSGEQTPREIREERWKMEAEGTTKPSKVEMRGMYKELGGRKARGKGKVGSTAGGVGVRDKGGWGEDQGGQFW</sequence>
<evidence type="ECO:0000313" key="3">
    <source>
        <dbReference type="EMBL" id="KAK7688058.1"/>
    </source>
</evidence>
<proteinExistence type="predicted"/>
<feature type="compositionally biased region" description="Low complexity" evidence="1">
    <location>
        <begin position="48"/>
        <end position="75"/>
    </location>
</feature>
<accession>A0AAW0G2X1</accession>
<dbReference type="PROSITE" id="PS50181">
    <property type="entry name" value="FBOX"/>
    <property type="match status" value="1"/>
</dbReference>
<feature type="compositionally biased region" description="Polar residues" evidence="1">
    <location>
        <begin position="180"/>
        <end position="191"/>
    </location>
</feature>
<feature type="region of interest" description="Disordered" evidence="1">
    <location>
        <begin position="167"/>
        <end position="196"/>
    </location>
</feature>
<dbReference type="InterPro" id="IPR036047">
    <property type="entry name" value="F-box-like_dom_sf"/>
</dbReference>
<dbReference type="AlphaFoldDB" id="A0AAW0G2X1"/>
<keyword evidence="4" id="KW-1185">Reference proteome</keyword>
<comment type="caution">
    <text evidence="3">The sequence shown here is derived from an EMBL/GenBank/DDBJ whole genome shotgun (WGS) entry which is preliminary data.</text>
</comment>
<reference evidence="3 4" key="1">
    <citation type="submission" date="2022-09" db="EMBL/GenBank/DDBJ databases">
        <authorList>
            <person name="Palmer J.M."/>
        </authorList>
    </citation>
    <scope>NUCLEOTIDE SEQUENCE [LARGE SCALE GENOMIC DNA]</scope>
    <source>
        <strain evidence="3 4">DSM 7382</strain>
    </source>
</reference>
<dbReference type="InterPro" id="IPR001810">
    <property type="entry name" value="F-box_dom"/>
</dbReference>
<dbReference type="SUPFAM" id="SSF81383">
    <property type="entry name" value="F-box domain"/>
    <property type="match status" value="1"/>
</dbReference>
<evidence type="ECO:0000259" key="2">
    <source>
        <dbReference type="PROSITE" id="PS50181"/>
    </source>
</evidence>
<dbReference type="CDD" id="cd09917">
    <property type="entry name" value="F-box_SF"/>
    <property type="match status" value="1"/>
</dbReference>
<evidence type="ECO:0000256" key="1">
    <source>
        <dbReference type="SAM" id="MobiDB-lite"/>
    </source>
</evidence>
<gene>
    <name evidence="3" type="ORF">QCA50_008428</name>
</gene>
<feature type="region of interest" description="Disordered" evidence="1">
    <location>
        <begin position="222"/>
        <end position="258"/>
    </location>
</feature>
<dbReference type="SMART" id="SM00256">
    <property type="entry name" value="FBOX"/>
    <property type="match status" value="1"/>
</dbReference>
<dbReference type="EMBL" id="JASBNA010000011">
    <property type="protein sequence ID" value="KAK7688058.1"/>
    <property type="molecule type" value="Genomic_DNA"/>
</dbReference>
<feature type="region of interest" description="Disordered" evidence="1">
    <location>
        <begin position="46"/>
        <end position="93"/>
    </location>
</feature>